<keyword evidence="1" id="KW-0472">Membrane</keyword>
<evidence type="ECO:0000313" key="3">
    <source>
        <dbReference type="EMBL" id="PMB98047.1"/>
    </source>
</evidence>
<reference evidence="2 5" key="2">
    <citation type="submission" date="2020-05" db="EMBL/GenBank/DDBJ databases">
        <title>MicrobeNet Type strains.</title>
        <authorList>
            <person name="Nicholson A.C."/>
        </authorList>
    </citation>
    <scope>NUCLEOTIDE SEQUENCE [LARGE SCALE GENOMIC DNA]</scope>
    <source>
        <strain evidence="2 5">CCUG 46604</strain>
    </source>
</reference>
<evidence type="ECO:0000313" key="4">
    <source>
        <dbReference type="Proteomes" id="UP000235703"/>
    </source>
</evidence>
<dbReference type="EMBL" id="JABEMC010000014">
    <property type="protein sequence ID" value="NNG80349.1"/>
    <property type="molecule type" value="Genomic_DNA"/>
</dbReference>
<dbReference type="Proteomes" id="UP000235703">
    <property type="component" value="Unassembled WGS sequence"/>
</dbReference>
<reference evidence="3 4" key="1">
    <citation type="submission" date="2017-09" db="EMBL/GenBank/DDBJ databases">
        <title>Bacterial strain isolated from the female urinary microbiota.</title>
        <authorList>
            <person name="Thomas-White K."/>
            <person name="Kumar N."/>
            <person name="Forster S."/>
            <person name="Putonti C."/>
            <person name="Lawley T."/>
            <person name="Wolfe A.J."/>
        </authorList>
    </citation>
    <scope>NUCLEOTIDE SEQUENCE [LARGE SCALE GENOMIC DNA]</scope>
    <source>
        <strain evidence="3 4">UMB0680</strain>
    </source>
</reference>
<gene>
    <name evidence="3" type="ORF">CJ198_06615</name>
    <name evidence="2" type="ORF">HLA91_13360</name>
</gene>
<feature type="transmembrane region" description="Helical" evidence="1">
    <location>
        <begin position="32"/>
        <end position="57"/>
    </location>
</feature>
<dbReference type="Proteomes" id="UP000549517">
    <property type="component" value="Unassembled WGS sequence"/>
</dbReference>
<evidence type="ECO:0000256" key="1">
    <source>
        <dbReference type="SAM" id="Phobius"/>
    </source>
</evidence>
<keyword evidence="1" id="KW-0812">Transmembrane</keyword>
<dbReference type="RefSeq" id="WP_102161844.1">
    <property type="nucleotide sequence ID" value="NZ_BAAAKH010000021.1"/>
</dbReference>
<proteinExistence type="predicted"/>
<dbReference type="AlphaFoldDB" id="A0A2N6PH96"/>
<accession>A0A2N6PH96</accession>
<organism evidence="3 4">
    <name type="scientific">Brevibacterium luteolum</name>
    <dbReference type="NCBI Taxonomy" id="199591"/>
    <lineage>
        <taxon>Bacteria</taxon>
        <taxon>Bacillati</taxon>
        <taxon>Actinomycetota</taxon>
        <taxon>Actinomycetes</taxon>
        <taxon>Micrococcales</taxon>
        <taxon>Brevibacteriaceae</taxon>
        <taxon>Brevibacterium</taxon>
    </lineage>
</organism>
<evidence type="ECO:0000313" key="2">
    <source>
        <dbReference type="EMBL" id="NNG80349.1"/>
    </source>
</evidence>
<name>A0A2N6PH96_9MICO</name>
<evidence type="ECO:0000313" key="5">
    <source>
        <dbReference type="Proteomes" id="UP000549517"/>
    </source>
</evidence>
<keyword evidence="1" id="KW-1133">Transmembrane helix</keyword>
<keyword evidence="4" id="KW-1185">Reference proteome</keyword>
<dbReference type="EMBL" id="PNFZ01000003">
    <property type="protein sequence ID" value="PMB98047.1"/>
    <property type="molecule type" value="Genomic_DNA"/>
</dbReference>
<comment type="caution">
    <text evidence="3">The sequence shown here is derived from an EMBL/GenBank/DDBJ whole genome shotgun (WGS) entry which is preliminary data.</text>
</comment>
<sequence>MALGLPLFLIGLGTMAGLIFFLKELPASQSGLIFIITGIAIPVLLILDSLIGVLTVATYRRIAERDADLSGPPAGAPVPASP</sequence>
<protein>
    <submittedName>
        <fullName evidence="3">Uncharacterized protein</fullName>
    </submittedName>
</protein>